<comment type="pathway">
    <text evidence="2 14">Glycan metabolism; pectin degradation; 2-dehydro-3-deoxy-D-gluconate from pectin: step 1/5.</text>
</comment>
<dbReference type="GO" id="GO:0004857">
    <property type="term" value="F:enzyme inhibitor activity"/>
    <property type="evidence" value="ECO:0007669"/>
    <property type="project" value="InterPro"/>
</dbReference>
<keyword evidence="8 14" id="KW-0063">Aspartyl esterase</keyword>
<dbReference type="SUPFAM" id="SSF101148">
    <property type="entry name" value="Plant invertase/pectin methylesterase inhibitor"/>
    <property type="match status" value="1"/>
</dbReference>
<dbReference type="FunFam" id="2.160.20.10:FF:000001">
    <property type="entry name" value="Pectinesterase"/>
    <property type="match status" value="1"/>
</dbReference>
<comment type="subcellular location">
    <subcellularLocation>
        <location evidence="1">Secreted</location>
        <location evidence="1">Cell wall</location>
    </subcellularLocation>
</comment>
<evidence type="ECO:0000256" key="6">
    <source>
        <dbReference type="ARBA" id="ARBA00022512"/>
    </source>
</evidence>
<evidence type="ECO:0000256" key="11">
    <source>
        <dbReference type="ARBA" id="ARBA00047928"/>
    </source>
</evidence>
<gene>
    <name evidence="16" type="ORF">RJT34_23151</name>
</gene>
<dbReference type="EMBL" id="JAYKXN010000006">
    <property type="protein sequence ID" value="KAK7278126.1"/>
    <property type="molecule type" value="Genomic_DNA"/>
</dbReference>
<comment type="catalytic activity">
    <reaction evidence="11 14">
        <text>[(1-&gt;4)-alpha-D-galacturonosyl methyl ester](n) + n H2O = [(1-&gt;4)-alpha-D-galacturonosyl](n) + n methanol + n H(+)</text>
        <dbReference type="Rhea" id="RHEA:22380"/>
        <dbReference type="Rhea" id="RHEA-COMP:14570"/>
        <dbReference type="Rhea" id="RHEA-COMP:14573"/>
        <dbReference type="ChEBI" id="CHEBI:15377"/>
        <dbReference type="ChEBI" id="CHEBI:15378"/>
        <dbReference type="ChEBI" id="CHEBI:17790"/>
        <dbReference type="ChEBI" id="CHEBI:140522"/>
        <dbReference type="ChEBI" id="CHEBI:140523"/>
        <dbReference type="EC" id="3.1.1.11"/>
    </reaction>
</comment>
<dbReference type="FunFam" id="1.20.140.40:FF:000001">
    <property type="entry name" value="Pectinesterase"/>
    <property type="match status" value="1"/>
</dbReference>
<dbReference type="InterPro" id="IPR012334">
    <property type="entry name" value="Pectin_lyas_fold"/>
</dbReference>
<evidence type="ECO:0000259" key="15">
    <source>
        <dbReference type="SMART" id="SM00856"/>
    </source>
</evidence>
<dbReference type="SUPFAM" id="SSF51126">
    <property type="entry name" value="Pectin lyase-like"/>
    <property type="match status" value="1"/>
</dbReference>
<dbReference type="NCBIfam" id="TIGR01614">
    <property type="entry name" value="PME_inhib"/>
    <property type="match status" value="1"/>
</dbReference>
<dbReference type="SMART" id="SM00856">
    <property type="entry name" value="PMEI"/>
    <property type="match status" value="1"/>
</dbReference>
<comment type="function">
    <text evidence="12">Acts in the modification of cell walls via demethylesterification of cell wall pectin.</text>
</comment>
<evidence type="ECO:0000256" key="14">
    <source>
        <dbReference type="RuleBase" id="RU000589"/>
    </source>
</evidence>
<evidence type="ECO:0000256" key="4">
    <source>
        <dbReference type="ARBA" id="ARBA00007786"/>
    </source>
</evidence>
<comment type="caution">
    <text evidence="16">The sequence shown here is derived from an EMBL/GenBank/DDBJ whole genome shotgun (WGS) entry which is preliminary data.</text>
</comment>
<dbReference type="EC" id="3.1.1.11" evidence="5 14"/>
<evidence type="ECO:0000256" key="3">
    <source>
        <dbReference type="ARBA" id="ARBA00006027"/>
    </source>
</evidence>
<protein>
    <recommendedName>
        <fullName evidence="5 14">Pectinesterase</fullName>
        <ecNumber evidence="5 14">3.1.1.11</ecNumber>
    </recommendedName>
</protein>
<evidence type="ECO:0000256" key="13">
    <source>
        <dbReference type="PROSITE-ProRule" id="PRU10040"/>
    </source>
</evidence>
<evidence type="ECO:0000256" key="7">
    <source>
        <dbReference type="ARBA" id="ARBA00022801"/>
    </source>
</evidence>
<organism evidence="16 17">
    <name type="scientific">Clitoria ternatea</name>
    <name type="common">Butterfly pea</name>
    <dbReference type="NCBI Taxonomy" id="43366"/>
    <lineage>
        <taxon>Eukaryota</taxon>
        <taxon>Viridiplantae</taxon>
        <taxon>Streptophyta</taxon>
        <taxon>Embryophyta</taxon>
        <taxon>Tracheophyta</taxon>
        <taxon>Spermatophyta</taxon>
        <taxon>Magnoliopsida</taxon>
        <taxon>eudicotyledons</taxon>
        <taxon>Gunneridae</taxon>
        <taxon>Pentapetalae</taxon>
        <taxon>rosids</taxon>
        <taxon>fabids</taxon>
        <taxon>Fabales</taxon>
        <taxon>Fabaceae</taxon>
        <taxon>Papilionoideae</taxon>
        <taxon>50 kb inversion clade</taxon>
        <taxon>NPAAA clade</taxon>
        <taxon>indigoferoid/millettioid clade</taxon>
        <taxon>Phaseoleae</taxon>
        <taxon>Clitoria</taxon>
    </lineage>
</organism>
<keyword evidence="10" id="KW-0325">Glycoprotein</keyword>
<evidence type="ECO:0000256" key="9">
    <source>
        <dbReference type="ARBA" id="ARBA00023157"/>
    </source>
</evidence>
<evidence type="ECO:0000256" key="12">
    <source>
        <dbReference type="ARBA" id="ARBA00057335"/>
    </source>
</evidence>
<keyword evidence="17" id="KW-1185">Reference proteome</keyword>
<comment type="similarity">
    <text evidence="4">In the C-terminal section; belongs to the pectinesterase family.</text>
</comment>
<feature type="active site" evidence="13">
    <location>
        <position position="403"/>
    </location>
</feature>
<dbReference type="InterPro" id="IPR011050">
    <property type="entry name" value="Pectin_lyase_fold/virulence"/>
</dbReference>
<sequence>MNGKVLVSGVSLILVVGVAIGVVVVANNKNGSSSDPQVATHEKNVQAMCANTEDPKVCHDVLSTAPTTNTSDPKIYIKTIVEAAAKSVIKALNMSGRLSLEHGEVDPGIKMALDDCKDLMEFAMDSLEAAVNLVRDHNIQALHDQSPDFRNWLSAVISYQQSCMDGFNNETNGEDKVKEQLQTDGLDHMGKITGITLDIITHLSKILEELGLKLHLNPGSRRLLEVDNEGFPTWFSAADRKLLNKVQRKQATPNAVVAKDGSGKFKTIKDAIASYPKGFKGRFVIYVKAGVYAEYVTVPKTAVNVLMYGDGPTKTIVTGHKNFVDGVKTMQTATFANVAKGFIAKSMGFENTAGAAKHQAVAFRNQGDMSAFFDCAMHAFQDTLYVHANRQFYRNCEISGTIDFIFGRSATLIQNSRIIVRKPNHGQSNTITADGTVQKNMATGIVIQNCEIVPEKALFPERFQIKSYFGRPWKDYSTTVIMESNVGDFIHPDGWSPWAGTQFLNTLYYAEYKNVGPGANVNKRVKWKGYHPSISEKEATKFTVGQFLRGGPSGKAEDWLKATGVPFQLGFTRS</sequence>
<dbReference type="GO" id="GO:0042545">
    <property type="term" value="P:cell wall modification"/>
    <property type="evidence" value="ECO:0007669"/>
    <property type="project" value="UniProtKB-UniRule"/>
</dbReference>
<dbReference type="InterPro" id="IPR006501">
    <property type="entry name" value="Pectinesterase_inhib_dom"/>
</dbReference>
<evidence type="ECO:0000256" key="2">
    <source>
        <dbReference type="ARBA" id="ARBA00005184"/>
    </source>
</evidence>
<evidence type="ECO:0000256" key="8">
    <source>
        <dbReference type="ARBA" id="ARBA00023085"/>
    </source>
</evidence>
<reference evidence="16 17" key="1">
    <citation type="submission" date="2024-01" db="EMBL/GenBank/DDBJ databases">
        <title>The genomes of 5 underutilized Papilionoideae crops provide insights into root nodulation and disease resistance.</title>
        <authorList>
            <person name="Yuan L."/>
        </authorList>
    </citation>
    <scope>NUCLEOTIDE SEQUENCE [LARGE SCALE GENOMIC DNA]</scope>
    <source>
        <strain evidence="16">LY-2023</strain>
        <tissue evidence="16">Leaf</tissue>
    </source>
</reference>
<dbReference type="InterPro" id="IPR033131">
    <property type="entry name" value="Pectinesterase_Asp_AS"/>
</dbReference>
<comment type="similarity">
    <text evidence="3">In the N-terminal section; belongs to the PMEI family.</text>
</comment>
<feature type="domain" description="Pectinesterase inhibitor" evidence="15">
    <location>
        <begin position="40"/>
        <end position="199"/>
    </location>
</feature>
<dbReference type="Gene3D" id="1.20.140.40">
    <property type="entry name" value="Invertase/pectin methylesterase inhibitor family protein"/>
    <property type="match status" value="1"/>
</dbReference>
<dbReference type="GO" id="GO:0030599">
    <property type="term" value="F:pectinesterase activity"/>
    <property type="evidence" value="ECO:0007669"/>
    <property type="project" value="UniProtKB-UniRule"/>
</dbReference>
<keyword evidence="7 14" id="KW-0378">Hydrolase</keyword>
<evidence type="ECO:0000256" key="1">
    <source>
        <dbReference type="ARBA" id="ARBA00004191"/>
    </source>
</evidence>
<dbReference type="PROSITE" id="PS00503">
    <property type="entry name" value="PECTINESTERASE_2"/>
    <property type="match status" value="1"/>
</dbReference>
<keyword evidence="6" id="KW-0134">Cell wall</keyword>
<dbReference type="Pfam" id="PF01095">
    <property type="entry name" value="Pectinesterase"/>
    <property type="match status" value="1"/>
</dbReference>
<evidence type="ECO:0000256" key="5">
    <source>
        <dbReference type="ARBA" id="ARBA00013229"/>
    </source>
</evidence>
<dbReference type="Pfam" id="PF04043">
    <property type="entry name" value="PMEI"/>
    <property type="match status" value="1"/>
</dbReference>
<evidence type="ECO:0000313" key="17">
    <source>
        <dbReference type="Proteomes" id="UP001359559"/>
    </source>
</evidence>
<keyword evidence="6" id="KW-0964">Secreted</keyword>
<dbReference type="InterPro" id="IPR000070">
    <property type="entry name" value="Pectinesterase_cat"/>
</dbReference>
<accession>A0AAN9IL06</accession>
<keyword evidence="9" id="KW-1015">Disulfide bond</keyword>
<evidence type="ECO:0000313" key="16">
    <source>
        <dbReference type="EMBL" id="KAK7278126.1"/>
    </source>
</evidence>
<proteinExistence type="inferred from homology"/>
<dbReference type="GO" id="GO:0045490">
    <property type="term" value="P:pectin catabolic process"/>
    <property type="evidence" value="ECO:0007669"/>
    <property type="project" value="UniProtKB-UniRule"/>
</dbReference>
<dbReference type="Proteomes" id="UP001359559">
    <property type="component" value="Unassembled WGS sequence"/>
</dbReference>
<dbReference type="InterPro" id="IPR035513">
    <property type="entry name" value="Invertase/methylesterase_inhib"/>
</dbReference>
<evidence type="ECO:0000256" key="10">
    <source>
        <dbReference type="ARBA" id="ARBA00023180"/>
    </source>
</evidence>
<dbReference type="PANTHER" id="PTHR31707">
    <property type="entry name" value="PECTINESTERASE"/>
    <property type="match status" value="1"/>
</dbReference>
<dbReference type="AlphaFoldDB" id="A0AAN9IL06"/>
<dbReference type="CDD" id="cd15798">
    <property type="entry name" value="PMEI-like_3"/>
    <property type="match status" value="1"/>
</dbReference>
<name>A0AAN9IL06_CLITE</name>
<dbReference type="Gene3D" id="2.160.20.10">
    <property type="entry name" value="Single-stranded right-handed beta-helix, Pectin lyase-like"/>
    <property type="match status" value="1"/>
</dbReference>